<feature type="domain" description="Calcineurin-like phosphoesterase" evidence="3">
    <location>
        <begin position="38"/>
        <end position="252"/>
    </location>
</feature>
<feature type="signal peptide" evidence="2">
    <location>
        <begin position="1"/>
        <end position="23"/>
    </location>
</feature>
<organism evidence="5 6">
    <name type="scientific">Gelidibacter pelagius</name>
    <dbReference type="NCBI Taxonomy" id="2819985"/>
    <lineage>
        <taxon>Bacteria</taxon>
        <taxon>Pseudomonadati</taxon>
        <taxon>Bacteroidota</taxon>
        <taxon>Flavobacteriia</taxon>
        <taxon>Flavobacteriales</taxon>
        <taxon>Flavobacteriaceae</taxon>
        <taxon>Gelidibacter</taxon>
    </lineage>
</organism>
<accession>A0ABS3SP27</accession>
<evidence type="ECO:0000313" key="6">
    <source>
        <dbReference type="Proteomes" id="UP000681315"/>
    </source>
</evidence>
<evidence type="ECO:0000256" key="2">
    <source>
        <dbReference type="RuleBase" id="RU362119"/>
    </source>
</evidence>
<protein>
    <submittedName>
        <fullName evidence="5">Bifunctional metallophosphatase/5'-nucleotidase</fullName>
    </submittedName>
</protein>
<keyword evidence="1 2" id="KW-0732">Signal</keyword>
<evidence type="ECO:0000256" key="1">
    <source>
        <dbReference type="ARBA" id="ARBA00022729"/>
    </source>
</evidence>
<dbReference type="InterPro" id="IPR008334">
    <property type="entry name" value="5'-Nucleotdase_C"/>
</dbReference>
<dbReference type="Pfam" id="PF00149">
    <property type="entry name" value="Metallophos"/>
    <property type="match status" value="1"/>
</dbReference>
<dbReference type="PRINTS" id="PR01607">
    <property type="entry name" value="APYRASEFAMLY"/>
</dbReference>
<dbReference type="RefSeq" id="WP_208232603.1">
    <property type="nucleotide sequence ID" value="NZ_JAGEVG010000003.1"/>
</dbReference>
<sequence>MKKTLTILSLVILLFGTSCSVVQKNTSNKDDGKIDIVFVQVNDVYEIAPLAGGKEGGIARVASLKKQEKEKNKNTFLVMGGDFMSPSIYNSLKHEGKSIRGKQMVEALNAAEMDFVVFGNHEFDIKESELQSRIDESEFTWVSSNTFHKTGSTVQPFSKNSTAPFPETYILNVTDADGTQAKIGIIGLTLPFNKASYVQYTDPITTAKRLYAQLKDSVDVVIALTHLDLEDDIKLAQEIPTLGLIMGGHEHDMQFEKVGDVYITKAHANAKSAYVNTLRLNKNTGELKVSPKLRYINESIALDPQTNIIVKKWEGIANANYSSLGFDAADIVIEKSEPLEGREIVIRSQPSNLTELVANAVQVAAPLADIVLINAGAIRVDDILYAPVTQYDILRAMPFGGEIREVDMKGSLLNKILEIGESNKGSGGYLLRNSTIKKTDDKWAIGEDEIEDSKVYRVAMLGFLLTGMETNLDFLKEDHPEIVKIYPIETSIDHPQSDIRLALVHYLKSLNN</sequence>
<comment type="caution">
    <text evidence="5">The sequence shown here is derived from an EMBL/GenBank/DDBJ whole genome shotgun (WGS) entry which is preliminary data.</text>
</comment>
<dbReference type="PROSITE" id="PS51257">
    <property type="entry name" value="PROKAR_LIPOPROTEIN"/>
    <property type="match status" value="1"/>
</dbReference>
<keyword evidence="6" id="KW-1185">Reference proteome</keyword>
<dbReference type="InterPro" id="IPR006179">
    <property type="entry name" value="5_nucleotidase/apyrase"/>
</dbReference>
<dbReference type="Gene3D" id="3.60.21.10">
    <property type="match status" value="1"/>
</dbReference>
<dbReference type="PANTHER" id="PTHR11575">
    <property type="entry name" value="5'-NUCLEOTIDASE-RELATED"/>
    <property type="match status" value="1"/>
</dbReference>
<dbReference type="InterPro" id="IPR036907">
    <property type="entry name" value="5'-Nucleotdase_C_sf"/>
</dbReference>
<keyword evidence="2" id="KW-0378">Hydrolase</keyword>
<dbReference type="SUPFAM" id="SSF56300">
    <property type="entry name" value="Metallo-dependent phosphatases"/>
    <property type="match status" value="1"/>
</dbReference>
<evidence type="ECO:0000259" key="4">
    <source>
        <dbReference type="Pfam" id="PF02872"/>
    </source>
</evidence>
<dbReference type="Pfam" id="PF02872">
    <property type="entry name" value="5_nucleotid_C"/>
    <property type="match status" value="1"/>
</dbReference>
<feature type="domain" description="5'-Nucleotidase C-terminal" evidence="4">
    <location>
        <begin position="342"/>
        <end position="469"/>
    </location>
</feature>
<name>A0ABS3SP27_9FLAO</name>
<dbReference type="EMBL" id="JAGEVG010000003">
    <property type="protein sequence ID" value="MBO3097457.1"/>
    <property type="molecule type" value="Genomic_DNA"/>
</dbReference>
<dbReference type="InterPro" id="IPR004843">
    <property type="entry name" value="Calcineurin-like_PHP"/>
</dbReference>
<keyword evidence="2" id="KW-0547">Nucleotide-binding</keyword>
<dbReference type="PANTHER" id="PTHR11575:SF24">
    <property type="entry name" value="5'-NUCLEOTIDASE"/>
    <property type="match status" value="1"/>
</dbReference>
<dbReference type="Proteomes" id="UP000681315">
    <property type="component" value="Unassembled WGS sequence"/>
</dbReference>
<feature type="chain" id="PRO_5044960509" evidence="2">
    <location>
        <begin position="24"/>
        <end position="512"/>
    </location>
</feature>
<evidence type="ECO:0000259" key="3">
    <source>
        <dbReference type="Pfam" id="PF00149"/>
    </source>
</evidence>
<proteinExistence type="inferred from homology"/>
<reference evidence="5 6" key="1">
    <citation type="submission" date="2021-03" db="EMBL/GenBank/DDBJ databases">
        <title>Gelidibacter sp. nov., isolated from costal sediment.</title>
        <authorList>
            <person name="Lun K.-Y."/>
        </authorList>
    </citation>
    <scope>NUCLEOTIDE SEQUENCE [LARGE SCALE GENOMIC DNA]</scope>
    <source>
        <strain evidence="5 6">DF109</strain>
    </source>
</reference>
<gene>
    <name evidence="5" type="ORF">J4051_04195</name>
</gene>
<dbReference type="Gene3D" id="3.90.780.10">
    <property type="entry name" value="5'-Nucleotidase, C-terminal domain"/>
    <property type="match status" value="1"/>
</dbReference>
<comment type="similarity">
    <text evidence="2">Belongs to the 5'-nucleotidase family.</text>
</comment>
<dbReference type="InterPro" id="IPR029052">
    <property type="entry name" value="Metallo-depent_PP-like"/>
</dbReference>
<evidence type="ECO:0000313" key="5">
    <source>
        <dbReference type="EMBL" id="MBO3097457.1"/>
    </source>
</evidence>
<dbReference type="SUPFAM" id="SSF55816">
    <property type="entry name" value="5'-nucleotidase (syn. UDP-sugar hydrolase), C-terminal domain"/>
    <property type="match status" value="1"/>
</dbReference>